<dbReference type="GO" id="GO:0008999">
    <property type="term" value="F:protein-N-terminal-alanine acetyltransferase activity"/>
    <property type="evidence" value="ECO:0007669"/>
    <property type="project" value="UniProtKB-EC"/>
</dbReference>
<comment type="caution">
    <text evidence="4">The sequence shown here is derived from an EMBL/GenBank/DDBJ whole genome shotgun (WGS) entry which is preliminary data.</text>
</comment>
<evidence type="ECO:0000256" key="2">
    <source>
        <dbReference type="ARBA" id="ARBA00023315"/>
    </source>
</evidence>
<accession>A0A3A6Q6H4</accession>
<dbReference type="PROSITE" id="PS51186">
    <property type="entry name" value="GNAT"/>
    <property type="match status" value="1"/>
</dbReference>
<sequence>MVATSITPDEDSPLIREATRADLLSIYRIETQVFEQPWPYPAFEGFLAEPNFLIAAANGSIAGFIVADVTPTYGRDLGHIKDLAVHPTAQGNGIGRRLLQRAVLGLTVEGVGRIKLEVRKHNSRARRLYRSEGFEPVTRLSGYYDDGEDAIVMAKQPEQTHIFDTE</sequence>
<dbReference type="InterPro" id="IPR050832">
    <property type="entry name" value="Bact_Acetyltransf"/>
</dbReference>
<dbReference type="Gene3D" id="3.40.630.30">
    <property type="match status" value="1"/>
</dbReference>
<keyword evidence="5" id="KW-1185">Reference proteome</keyword>
<dbReference type="CDD" id="cd04301">
    <property type="entry name" value="NAT_SF"/>
    <property type="match status" value="1"/>
</dbReference>
<organism evidence="4 5">
    <name type="scientific">Halonotius pteroides</name>
    <dbReference type="NCBI Taxonomy" id="268735"/>
    <lineage>
        <taxon>Archaea</taxon>
        <taxon>Methanobacteriati</taxon>
        <taxon>Methanobacteriota</taxon>
        <taxon>Stenosarchaea group</taxon>
        <taxon>Halobacteria</taxon>
        <taxon>Halobacteriales</taxon>
        <taxon>Haloferacaceae</taxon>
        <taxon>Halonotius</taxon>
    </lineage>
</organism>
<name>A0A3A6Q6H4_9EURY</name>
<dbReference type="EMBL" id="QMDW01000012">
    <property type="protein sequence ID" value="RJX49240.1"/>
    <property type="molecule type" value="Genomic_DNA"/>
</dbReference>
<dbReference type="SUPFAM" id="SSF55729">
    <property type="entry name" value="Acyl-CoA N-acyltransferases (Nat)"/>
    <property type="match status" value="1"/>
</dbReference>
<keyword evidence="1 4" id="KW-0808">Transferase</keyword>
<dbReference type="AlphaFoldDB" id="A0A3A6Q6H4"/>
<reference evidence="4 5" key="1">
    <citation type="submission" date="2018-06" db="EMBL/GenBank/DDBJ databases">
        <title>Halonotius sp. F13-13 a new haloarchaeeon isolated from a solar saltern from Isla Cristina, Huelva, Spain.</title>
        <authorList>
            <person name="Duran-Viseras A."/>
            <person name="Sanchez-Porro C."/>
            <person name="Ventosa A."/>
        </authorList>
    </citation>
    <scope>NUCLEOTIDE SEQUENCE [LARGE SCALE GENOMIC DNA]</scope>
    <source>
        <strain evidence="4 5">CECT 7525</strain>
    </source>
</reference>
<dbReference type="InterPro" id="IPR016181">
    <property type="entry name" value="Acyl_CoA_acyltransferase"/>
</dbReference>
<dbReference type="Pfam" id="PF00583">
    <property type="entry name" value="Acetyltransf_1"/>
    <property type="match status" value="1"/>
</dbReference>
<dbReference type="EC" id="2.3.1.267" evidence="4"/>
<feature type="domain" description="N-acetyltransferase" evidence="3">
    <location>
        <begin position="13"/>
        <end position="158"/>
    </location>
</feature>
<gene>
    <name evidence="4" type="primary">rimI</name>
    <name evidence="4" type="ORF">DP106_09525</name>
</gene>
<dbReference type="InterPro" id="IPR000182">
    <property type="entry name" value="GNAT_dom"/>
</dbReference>
<proteinExistence type="predicted"/>
<evidence type="ECO:0000313" key="4">
    <source>
        <dbReference type="EMBL" id="RJX49240.1"/>
    </source>
</evidence>
<dbReference type="PANTHER" id="PTHR43877:SF2">
    <property type="entry name" value="AMINOALKYLPHOSPHONATE N-ACETYLTRANSFERASE-RELATED"/>
    <property type="match status" value="1"/>
</dbReference>
<dbReference type="NCBIfam" id="TIGR01575">
    <property type="entry name" value="rimI"/>
    <property type="match status" value="1"/>
</dbReference>
<dbReference type="Proteomes" id="UP000281564">
    <property type="component" value="Unassembled WGS sequence"/>
</dbReference>
<evidence type="ECO:0000313" key="5">
    <source>
        <dbReference type="Proteomes" id="UP000281564"/>
    </source>
</evidence>
<dbReference type="PANTHER" id="PTHR43877">
    <property type="entry name" value="AMINOALKYLPHOSPHONATE N-ACETYLTRANSFERASE-RELATED-RELATED"/>
    <property type="match status" value="1"/>
</dbReference>
<evidence type="ECO:0000259" key="3">
    <source>
        <dbReference type="PROSITE" id="PS51186"/>
    </source>
</evidence>
<dbReference type="InterPro" id="IPR006464">
    <property type="entry name" value="AcTrfase_RimI/Ard1"/>
</dbReference>
<keyword evidence="2 4" id="KW-0012">Acyltransferase</keyword>
<evidence type="ECO:0000256" key="1">
    <source>
        <dbReference type="ARBA" id="ARBA00022679"/>
    </source>
</evidence>
<protein>
    <submittedName>
        <fullName evidence="4">Ribosomal-protein-alanine N-acetyltransferase</fullName>
        <ecNumber evidence="4">2.3.1.267</ecNumber>
    </submittedName>
</protein>